<keyword evidence="2" id="KW-1185">Reference proteome</keyword>
<reference evidence="1 2" key="1">
    <citation type="submission" date="2021-04" db="EMBL/GenBank/DDBJ databases">
        <authorList>
            <person name="Ivanova A."/>
        </authorList>
    </citation>
    <scope>NUCLEOTIDE SEQUENCE [LARGE SCALE GENOMIC DNA]</scope>
    <source>
        <strain evidence="1 2">G18</strain>
    </source>
</reference>
<dbReference type="RefSeq" id="WP_210653017.1">
    <property type="nucleotide sequence ID" value="NZ_JAGKQQ010000001.1"/>
</dbReference>
<gene>
    <name evidence="1" type="ORF">J8F10_06395</name>
</gene>
<name>A0ABS5BMG3_9BACT</name>
<comment type="caution">
    <text evidence="1">The sequence shown here is derived from an EMBL/GenBank/DDBJ whole genome shotgun (WGS) entry which is preliminary data.</text>
</comment>
<accession>A0ABS5BMG3</accession>
<organism evidence="1 2">
    <name type="scientific">Gemmata palustris</name>
    <dbReference type="NCBI Taxonomy" id="2822762"/>
    <lineage>
        <taxon>Bacteria</taxon>
        <taxon>Pseudomonadati</taxon>
        <taxon>Planctomycetota</taxon>
        <taxon>Planctomycetia</taxon>
        <taxon>Gemmatales</taxon>
        <taxon>Gemmataceae</taxon>
        <taxon>Gemmata</taxon>
    </lineage>
</organism>
<evidence type="ECO:0000313" key="2">
    <source>
        <dbReference type="Proteomes" id="UP000676565"/>
    </source>
</evidence>
<dbReference type="Proteomes" id="UP000676565">
    <property type="component" value="Unassembled WGS sequence"/>
</dbReference>
<proteinExistence type="predicted"/>
<dbReference type="EMBL" id="JAGKQQ010000001">
    <property type="protein sequence ID" value="MBP3954909.1"/>
    <property type="molecule type" value="Genomic_DNA"/>
</dbReference>
<evidence type="ECO:0000313" key="1">
    <source>
        <dbReference type="EMBL" id="MBP3954909.1"/>
    </source>
</evidence>
<sequence>MKFPKRFIRVLTGLERKESPAATLAMRRLSRTFIAAAELDGKSTAPASVVRELFEKVLKK</sequence>
<protein>
    <submittedName>
        <fullName evidence="1">Uncharacterized protein</fullName>
    </submittedName>
</protein>